<dbReference type="GO" id="GO:0043709">
    <property type="term" value="P:cell adhesion involved in single-species biofilm formation"/>
    <property type="evidence" value="ECO:0007669"/>
    <property type="project" value="TreeGrafter"/>
</dbReference>
<feature type="transmembrane region" description="Helical" evidence="1">
    <location>
        <begin position="105"/>
        <end position="126"/>
    </location>
</feature>
<feature type="transmembrane region" description="Helical" evidence="1">
    <location>
        <begin position="161"/>
        <end position="179"/>
    </location>
</feature>
<dbReference type="SMART" id="SM00267">
    <property type="entry name" value="GGDEF"/>
    <property type="match status" value="1"/>
</dbReference>
<dbReference type="InterPro" id="IPR043128">
    <property type="entry name" value="Rev_trsase/Diguanyl_cyclase"/>
</dbReference>
<dbReference type="RefSeq" id="WP_125557247.1">
    <property type="nucleotide sequence ID" value="NZ_RBVX01000017.1"/>
</dbReference>
<evidence type="ECO:0000313" key="3">
    <source>
        <dbReference type="EMBL" id="RSL32142.1"/>
    </source>
</evidence>
<dbReference type="PANTHER" id="PTHR45138">
    <property type="entry name" value="REGULATORY COMPONENTS OF SENSORY TRANSDUCTION SYSTEM"/>
    <property type="match status" value="1"/>
</dbReference>
<reference evidence="3 4" key="1">
    <citation type="submission" date="2018-10" db="EMBL/GenBank/DDBJ databases">
        <title>Draft genome sequence of Bacillus salarius IM0101, isolated from a hypersaline soil in Inner Mongolia, China.</title>
        <authorList>
            <person name="Yamprayoonswat W."/>
            <person name="Boonvisut S."/>
            <person name="Jumpathong W."/>
            <person name="Sittihan S."/>
            <person name="Ruangsuj P."/>
            <person name="Wanthongcharoen S."/>
            <person name="Thongpramul N."/>
            <person name="Pimmason S."/>
            <person name="Yu B."/>
            <person name="Yasawong M."/>
        </authorList>
    </citation>
    <scope>NUCLEOTIDE SEQUENCE [LARGE SCALE GENOMIC DNA]</scope>
    <source>
        <strain evidence="3 4">IM0101</strain>
    </source>
</reference>
<dbReference type="OrthoDB" id="9759607at2"/>
<proteinExistence type="predicted"/>
<protein>
    <submittedName>
        <fullName evidence="3">GGDEF domain-containing protein</fullName>
    </submittedName>
</protein>
<feature type="transmembrane region" description="Helical" evidence="1">
    <location>
        <begin position="132"/>
        <end position="152"/>
    </location>
</feature>
<sequence>MVNSFIVNFSLLFTFSVLINYVLYLPVLQQDSLHKARRVILGVMVGVTCVLLMINAYELTDYLLISFFHIPLAYVALYYSSWVSLIAAMVAGAGRFFLYDPYMSSLVGAVDIFIMVLLIIAVSFMIRKTIVHFLAVTAIYTIQNIVIIYVMLDGEWSWGEGVLYVTASITSAFLFYYMVQWVQQYHVMNKLYEERARIDALTGVYNRHELDQHLDYLTIKRQPFTLMLIDIDDFKIFNDEKGHHVGDEILKEAAGRLKEAIREQGSVYRFGGEEFVIIMENHSGSSVQLFAEMIRQCMKDQYVVTSTKEKINITVSIGAANYSEDMKSAKEILKVADEAMYEAKISGKNRAVYA</sequence>
<dbReference type="AlphaFoldDB" id="A0A428N1K4"/>
<dbReference type="PROSITE" id="PS50887">
    <property type="entry name" value="GGDEF"/>
    <property type="match status" value="1"/>
</dbReference>
<accession>A0A428N1K4</accession>
<dbReference type="SUPFAM" id="SSF55073">
    <property type="entry name" value="Nucleotide cyclase"/>
    <property type="match status" value="1"/>
</dbReference>
<dbReference type="Gene3D" id="3.30.70.270">
    <property type="match status" value="1"/>
</dbReference>
<evidence type="ECO:0000259" key="2">
    <source>
        <dbReference type="PROSITE" id="PS50887"/>
    </source>
</evidence>
<dbReference type="GO" id="GO:0005886">
    <property type="term" value="C:plasma membrane"/>
    <property type="evidence" value="ECO:0007669"/>
    <property type="project" value="TreeGrafter"/>
</dbReference>
<dbReference type="InterPro" id="IPR029787">
    <property type="entry name" value="Nucleotide_cyclase"/>
</dbReference>
<keyword evidence="1" id="KW-0472">Membrane</keyword>
<dbReference type="InterPro" id="IPR050469">
    <property type="entry name" value="Diguanylate_Cyclase"/>
</dbReference>
<name>A0A428N1K4_9BACI</name>
<keyword evidence="4" id="KW-1185">Reference proteome</keyword>
<feature type="transmembrane region" description="Helical" evidence="1">
    <location>
        <begin position="39"/>
        <end position="57"/>
    </location>
</feature>
<organism evidence="3 4">
    <name type="scientific">Salibacterium salarium</name>
    <dbReference type="NCBI Taxonomy" id="284579"/>
    <lineage>
        <taxon>Bacteria</taxon>
        <taxon>Bacillati</taxon>
        <taxon>Bacillota</taxon>
        <taxon>Bacilli</taxon>
        <taxon>Bacillales</taxon>
        <taxon>Bacillaceae</taxon>
    </lineage>
</organism>
<feature type="transmembrane region" description="Helical" evidence="1">
    <location>
        <begin position="6"/>
        <end position="27"/>
    </location>
</feature>
<dbReference type="EMBL" id="RBVX01000017">
    <property type="protein sequence ID" value="RSL32142.1"/>
    <property type="molecule type" value="Genomic_DNA"/>
</dbReference>
<dbReference type="Proteomes" id="UP000275076">
    <property type="component" value="Unassembled WGS sequence"/>
</dbReference>
<keyword evidence="1" id="KW-0812">Transmembrane</keyword>
<dbReference type="FunFam" id="3.30.70.270:FF:000001">
    <property type="entry name" value="Diguanylate cyclase domain protein"/>
    <property type="match status" value="1"/>
</dbReference>
<dbReference type="GO" id="GO:1902201">
    <property type="term" value="P:negative regulation of bacterial-type flagellum-dependent cell motility"/>
    <property type="evidence" value="ECO:0007669"/>
    <property type="project" value="TreeGrafter"/>
</dbReference>
<dbReference type="Pfam" id="PF00990">
    <property type="entry name" value="GGDEF"/>
    <property type="match status" value="1"/>
</dbReference>
<dbReference type="GO" id="GO:0052621">
    <property type="term" value="F:diguanylate cyclase activity"/>
    <property type="evidence" value="ECO:0007669"/>
    <property type="project" value="TreeGrafter"/>
</dbReference>
<evidence type="ECO:0000256" key="1">
    <source>
        <dbReference type="SAM" id="Phobius"/>
    </source>
</evidence>
<keyword evidence="1" id="KW-1133">Transmembrane helix</keyword>
<comment type="caution">
    <text evidence="3">The sequence shown here is derived from an EMBL/GenBank/DDBJ whole genome shotgun (WGS) entry which is preliminary data.</text>
</comment>
<evidence type="ECO:0000313" key="4">
    <source>
        <dbReference type="Proteomes" id="UP000275076"/>
    </source>
</evidence>
<dbReference type="NCBIfam" id="TIGR00254">
    <property type="entry name" value="GGDEF"/>
    <property type="match status" value="1"/>
</dbReference>
<dbReference type="PANTHER" id="PTHR45138:SF9">
    <property type="entry name" value="DIGUANYLATE CYCLASE DGCM-RELATED"/>
    <property type="match status" value="1"/>
</dbReference>
<gene>
    <name evidence="3" type="ORF">D7Z54_17100</name>
</gene>
<feature type="domain" description="GGDEF" evidence="2">
    <location>
        <begin position="222"/>
        <end position="354"/>
    </location>
</feature>
<dbReference type="InterPro" id="IPR000160">
    <property type="entry name" value="GGDEF_dom"/>
</dbReference>
<dbReference type="CDD" id="cd01949">
    <property type="entry name" value="GGDEF"/>
    <property type="match status" value="1"/>
</dbReference>